<dbReference type="Proteomes" id="UP000243498">
    <property type="component" value="Unassembled WGS sequence"/>
</dbReference>
<dbReference type="InterPro" id="IPR036396">
    <property type="entry name" value="Cyt_P450_sf"/>
</dbReference>
<gene>
    <name evidence="9" type="ORF">NOR_00529</name>
</gene>
<dbReference type="GO" id="GO:0005506">
    <property type="term" value="F:iron ion binding"/>
    <property type="evidence" value="ECO:0007669"/>
    <property type="project" value="InterPro"/>
</dbReference>
<name>A0A167KMV0_METRR</name>
<evidence type="ECO:0000256" key="3">
    <source>
        <dbReference type="ARBA" id="ARBA00022617"/>
    </source>
</evidence>
<dbReference type="AlphaFoldDB" id="A0A167KMV0"/>
<reference evidence="9 10" key="1">
    <citation type="journal article" date="2016" name="Genome Biol. Evol.">
        <title>Divergent and convergent evolution of fungal pathogenicity.</title>
        <authorList>
            <person name="Shang Y."/>
            <person name="Xiao G."/>
            <person name="Zheng P."/>
            <person name="Cen K."/>
            <person name="Zhan S."/>
            <person name="Wang C."/>
        </authorList>
    </citation>
    <scope>NUCLEOTIDE SEQUENCE [LARGE SCALE GENOMIC DNA]</scope>
    <source>
        <strain evidence="9 10">RCEF 4871</strain>
    </source>
</reference>
<proteinExistence type="inferred from homology"/>
<evidence type="ECO:0000256" key="4">
    <source>
        <dbReference type="ARBA" id="ARBA00022723"/>
    </source>
</evidence>
<dbReference type="SUPFAM" id="SSF48264">
    <property type="entry name" value="Cytochrome P450"/>
    <property type="match status" value="1"/>
</dbReference>
<dbReference type="GO" id="GO:0020037">
    <property type="term" value="F:heme binding"/>
    <property type="evidence" value="ECO:0007669"/>
    <property type="project" value="InterPro"/>
</dbReference>
<evidence type="ECO:0000313" key="10">
    <source>
        <dbReference type="Proteomes" id="UP000243498"/>
    </source>
</evidence>
<dbReference type="InterPro" id="IPR050529">
    <property type="entry name" value="CYP450_sterol_14alpha_dmase"/>
</dbReference>
<evidence type="ECO:0000256" key="8">
    <source>
        <dbReference type="SAM" id="Phobius"/>
    </source>
</evidence>
<feature type="binding site" description="axial binding residue" evidence="7">
    <location>
        <position position="285"/>
    </location>
    <ligand>
        <name>heme</name>
        <dbReference type="ChEBI" id="CHEBI:30413"/>
    </ligand>
    <ligandPart>
        <name>Fe</name>
        <dbReference type="ChEBI" id="CHEBI:18248"/>
    </ligandPart>
</feature>
<dbReference type="PANTHER" id="PTHR24304">
    <property type="entry name" value="CYTOCHROME P450 FAMILY 7"/>
    <property type="match status" value="1"/>
</dbReference>
<keyword evidence="8" id="KW-0472">Membrane</keyword>
<keyword evidence="5 7" id="KW-0408">Iron</keyword>
<dbReference type="GO" id="GO:0004497">
    <property type="term" value="F:monooxygenase activity"/>
    <property type="evidence" value="ECO:0007669"/>
    <property type="project" value="UniProtKB-KW"/>
</dbReference>
<dbReference type="GO" id="GO:0016705">
    <property type="term" value="F:oxidoreductase activity, acting on paired donors, with incorporation or reduction of molecular oxygen"/>
    <property type="evidence" value="ECO:0007669"/>
    <property type="project" value="InterPro"/>
</dbReference>
<keyword evidence="6" id="KW-0560">Oxidoreductase</keyword>
<feature type="transmembrane region" description="Helical" evidence="8">
    <location>
        <begin position="121"/>
        <end position="147"/>
    </location>
</feature>
<evidence type="ECO:0000256" key="6">
    <source>
        <dbReference type="ARBA" id="ARBA00023033"/>
    </source>
</evidence>
<comment type="cofactor">
    <cofactor evidence="1 7">
        <name>heme</name>
        <dbReference type="ChEBI" id="CHEBI:30413"/>
    </cofactor>
</comment>
<organism evidence="9 10">
    <name type="scientific">Metarhizium rileyi (strain RCEF 4871)</name>
    <name type="common">Nomuraea rileyi</name>
    <dbReference type="NCBI Taxonomy" id="1649241"/>
    <lineage>
        <taxon>Eukaryota</taxon>
        <taxon>Fungi</taxon>
        <taxon>Dikarya</taxon>
        <taxon>Ascomycota</taxon>
        <taxon>Pezizomycotina</taxon>
        <taxon>Sordariomycetes</taxon>
        <taxon>Hypocreomycetidae</taxon>
        <taxon>Hypocreales</taxon>
        <taxon>Clavicipitaceae</taxon>
        <taxon>Metarhizium</taxon>
    </lineage>
</organism>
<accession>A0A167KMV0</accession>
<dbReference type="InterPro" id="IPR002403">
    <property type="entry name" value="Cyt_P450_E_grp-IV"/>
</dbReference>
<dbReference type="Pfam" id="PF00067">
    <property type="entry name" value="p450"/>
    <property type="match status" value="1"/>
</dbReference>
<dbReference type="OrthoDB" id="1055148at2759"/>
<dbReference type="PRINTS" id="PR00465">
    <property type="entry name" value="EP450IV"/>
</dbReference>
<evidence type="ECO:0000256" key="5">
    <source>
        <dbReference type="ARBA" id="ARBA00023004"/>
    </source>
</evidence>
<dbReference type="PANTHER" id="PTHR24304:SF2">
    <property type="entry name" value="24-HYDROXYCHOLESTEROL 7-ALPHA-HYDROXYLASE"/>
    <property type="match status" value="1"/>
</dbReference>
<evidence type="ECO:0000256" key="2">
    <source>
        <dbReference type="ARBA" id="ARBA00010617"/>
    </source>
</evidence>
<keyword evidence="8" id="KW-0812">Transmembrane</keyword>
<dbReference type="EMBL" id="AZHC01000001">
    <property type="protein sequence ID" value="OAA51936.1"/>
    <property type="molecule type" value="Genomic_DNA"/>
</dbReference>
<sequence>MAHNCKTHFEDIDTNSPLDVFESIDVLIYQITLRQLGSADIANDPDLLRSTLGMFLRSEGGSALEVMFPSLPTPSKRQRMRAGEELHMIYSNIMQNRRDTGRTEHDAMQAMMDAGESDVDISVFIMGATVAGLFNTTIMLVWTLMFLSRNSEWYQKVQDEVFAAVEKRRCSEAESGADILGRLAVEDWEGEFTMVNYCLRETIRLAMHGAAFRKNTGSKDIEIAGTGQVIPKNSYAVYPVADVHLNPEVYSHPHNWDPSRFLPSRAEDKKESHAYLGWGSGLHPCLGMRFAKVEVTMCVAMFFAHFNFKLVDKQGSVENARLPTLDHGRVSAARMPGQVFLKCERRM</sequence>
<comment type="caution">
    <text evidence="9">The sequence shown here is derived from an EMBL/GenBank/DDBJ whole genome shotgun (WGS) entry which is preliminary data.</text>
</comment>
<dbReference type="OMA" id="VARHPCL"/>
<keyword evidence="6" id="KW-0503">Monooxygenase</keyword>
<dbReference type="Gene3D" id="1.10.630.10">
    <property type="entry name" value="Cytochrome P450"/>
    <property type="match status" value="1"/>
</dbReference>
<evidence type="ECO:0000256" key="1">
    <source>
        <dbReference type="ARBA" id="ARBA00001971"/>
    </source>
</evidence>
<keyword evidence="8" id="KW-1133">Transmembrane helix</keyword>
<keyword evidence="4 7" id="KW-0479">Metal-binding</keyword>
<dbReference type="STRING" id="1081105.A0A167KMV0"/>
<evidence type="ECO:0000256" key="7">
    <source>
        <dbReference type="PIRSR" id="PIRSR602403-1"/>
    </source>
</evidence>
<keyword evidence="10" id="KW-1185">Reference proteome</keyword>
<dbReference type="InterPro" id="IPR001128">
    <property type="entry name" value="Cyt_P450"/>
</dbReference>
<keyword evidence="3 7" id="KW-0349">Heme</keyword>
<comment type="similarity">
    <text evidence="2">Belongs to the cytochrome P450 family.</text>
</comment>
<evidence type="ECO:0000313" key="9">
    <source>
        <dbReference type="EMBL" id="OAA51936.1"/>
    </source>
</evidence>
<protein>
    <submittedName>
        <fullName evidence="9">Cytochrome P450</fullName>
    </submittedName>
</protein>